<protein>
    <recommendedName>
        <fullName evidence="3">Replication-associated recombination protein A</fullName>
    </recommendedName>
</protein>
<dbReference type="Pfam" id="PF16193">
    <property type="entry name" value="AAA_assoc_2"/>
    <property type="match status" value="1"/>
</dbReference>
<dbReference type="FunFam" id="3.40.50.300:FF:000137">
    <property type="entry name" value="Replication-associated recombination protein A"/>
    <property type="match status" value="1"/>
</dbReference>
<evidence type="ECO:0000256" key="3">
    <source>
        <dbReference type="ARBA" id="ARBA00020776"/>
    </source>
</evidence>
<dbReference type="RefSeq" id="WP_148456553.1">
    <property type="nucleotide sequence ID" value="NZ_VSFC01000052.1"/>
</dbReference>
<dbReference type="SUPFAM" id="SSF48019">
    <property type="entry name" value="post-AAA+ oligomerization domain-like"/>
    <property type="match status" value="1"/>
</dbReference>
<dbReference type="InterPro" id="IPR051314">
    <property type="entry name" value="AAA_ATPase_RarA/MGS1/WRNIP1"/>
</dbReference>
<dbReference type="OrthoDB" id="9778364at2"/>
<keyword evidence="4" id="KW-0235">DNA replication</keyword>
<reference evidence="8 9" key="1">
    <citation type="submission" date="2019-08" db="EMBL/GenBank/DDBJ databases">
        <title>Formosa sediminis sp. nov., isolated from marine sediment.</title>
        <authorList>
            <person name="Cao W.R."/>
        </authorList>
    </citation>
    <scope>NUCLEOTIDE SEQUENCE [LARGE SCALE GENOMIC DNA]</scope>
    <source>
        <strain evidence="8 9">1494</strain>
    </source>
</reference>
<dbReference type="InterPro" id="IPR021886">
    <property type="entry name" value="MgsA_C"/>
</dbReference>
<dbReference type="Pfam" id="PF00004">
    <property type="entry name" value="AAA"/>
    <property type="match status" value="1"/>
</dbReference>
<evidence type="ECO:0000256" key="4">
    <source>
        <dbReference type="ARBA" id="ARBA00022705"/>
    </source>
</evidence>
<dbReference type="GO" id="GO:0000731">
    <property type="term" value="P:DNA synthesis involved in DNA repair"/>
    <property type="evidence" value="ECO:0007669"/>
    <property type="project" value="TreeGrafter"/>
</dbReference>
<dbReference type="PANTHER" id="PTHR13779">
    <property type="entry name" value="WERNER HELICASE-INTERACTING PROTEIN 1 FAMILY MEMBER"/>
    <property type="match status" value="1"/>
</dbReference>
<dbReference type="GO" id="GO:0006261">
    <property type="term" value="P:DNA-templated DNA replication"/>
    <property type="evidence" value="ECO:0007669"/>
    <property type="project" value="TreeGrafter"/>
</dbReference>
<dbReference type="SUPFAM" id="SSF52540">
    <property type="entry name" value="P-loop containing nucleoside triphosphate hydrolases"/>
    <property type="match status" value="1"/>
</dbReference>
<dbReference type="SMART" id="SM00382">
    <property type="entry name" value="AAA"/>
    <property type="match status" value="1"/>
</dbReference>
<evidence type="ECO:0000256" key="2">
    <source>
        <dbReference type="ARBA" id="ARBA00008959"/>
    </source>
</evidence>
<dbReference type="CDD" id="cd18139">
    <property type="entry name" value="HLD_clamp_RarA"/>
    <property type="match status" value="1"/>
</dbReference>
<evidence type="ECO:0000313" key="9">
    <source>
        <dbReference type="Proteomes" id="UP000324550"/>
    </source>
</evidence>
<dbReference type="FunFam" id="1.10.3710.10:FF:000004">
    <property type="entry name" value="Putative ATPase, AAA family"/>
    <property type="match status" value="1"/>
</dbReference>
<dbReference type="Gene3D" id="1.20.272.10">
    <property type="match status" value="1"/>
</dbReference>
<dbReference type="InterPro" id="IPR032423">
    <property type="entry name" value="AAA_assoc_2"/>
</dbReference>
<dbReference type="GO" id="GO:0003677">
    <property type="term" value="F:DNA binding"/>
    <property type="evidence" value="ECO:0007669"/>
    <property type="project" value="InterPro"/>
</dbReference>
<dbReference type="Gene3D" id="3.40.50.300">
    <property type="entry name" value="P-loop containing nucleotide triphosphate hydrolases"/>
    <property type="match status" value="1"/>
</dbReference>
<feature type="domain" description="AAA+ ATPase" evidence="7">
    <location>
        <begin position="38"/>
        <end position="156"/>
    </location>
</feature>
<dbReference type="GO" id="GO:0016887">
    <property type="term" value="F:ATP hydrolysis activity"/>
    <property type="evidence" value="ECO:0007669"/>
    <property type="project" value="InterPro"/>
</dbReference>
<evidence type="ECO:0000256" key="6">
    <source>
        <dbReference type="ARBA" id="ARBA00022840"/>
    </source>
</evidence>
<evidence type="ECO:0000256" key="1">
    <source>
        <dbReference type="ARBA" id="ARBA00002393"/>
    </source>
</evidence>
<name>A0A5D0G353_9FLAO</name>
<comment type="similarity">
    <text evidence="2">Belongs to the AAA ATPase family. RarA/MGS1/WRNIP1 subfamily.</text>
</comment>
<comment type="caution">
    <text evidence="8">The sequence shown here is derived from an EMBL/GenBank/DDBJ whole genome shotgun (WGS) entry which is preliminary data.</text>
</comment>
<dbReference type="Proteomes" id="UP000324550">
    <property type="component" value="Unassembled WGS sequence"/>
</dbReference>
<dbReference type="GO" id="GO:0005524">
    <property type="term" value="F:ATP binding"/>
    <property type="evidence" value="ECO:0007669"/>
    <property type="project" value="UniProtKB-KW"/>
</dbReference>
<dbReference type="Pfam" id="PF12002">
    <property type="entry name" value="MgsA_C"/>
    <property type="match status" value="1"/>
</dbReference>
<organism evidence="8 9">
    <name type="scientific">Formosa maritima</name>
    <dbReference type="NCBI Taxonomy" id="2592046"/>
    <lineage>
        <taxon>Bacteria</taxon>
        <taxon>Pseudomonadati</taxon>
        <taxon>Bacteroidota</taxon>
        <taxon>Flavobacteriia</taxon>
        <taxon>Flavobacteriales</taxon>
        <taxon>Flavobacteriaceae</taxon>
        <taxon>Formosa</taxon>
    </lineage>
</organism>
<evidence type="ECO:0000259" key="7">
    <source>
        <dbReference type="SMART" id="SM00382"/>
    </source>
</evidence>
<dbReference type="InterPro" id="IPR003959">
    <property type="entry name" value="ATPase_AAA_core"/>
</dbReference>
<proteinExistence type="inferred from homology"/>
<dbReference type="InterPro" id="IPR027417">
    <property type="entry name" value="P-loop_NTPase"/>
</dbReference>
<dbReference type="CDD" id="cd00009">
    <property type="entry name" value="AAA"/>
    <property type="match status" value="1"/>
</dbReference>
<gene>
    <name evidence="8" type="ORF">FVF61_11520</name>
</gene>
<dbReference type="Gene3D" id="1.10.8.60">
    <property type="match status" value="1"/>
</dbReference>
<dbReference type="InterPro" id="IPR003593">
    <property type="entry name" value="AAA+_ATPase"/>
</dbReference>
<evidence type="ECO:0000313" key="8">
    <source>
        <dbReference type="EMBL" id="TYA53268.1"/>
    </source>
</evidence>
<dbReference type="AlphaFoldDB" id="A0A5D0G353"/>
<comment type="function">
    <text evidence="1">DNA-dependent ATPase that plays important roles in cellular responses to stalled DNA replication processes.</text>
</comment>
<dbReference type="InterPro" id="IPR008921">
    <property type="entry name" value="DNA_pol3_clamp-load_cplx_C"/>
</dbReference>
<dbReference type="FunFam" id="1.20.272.10:FF:000001">
    <property type="entry name" value="Putative AAA family ATPase"/>
    <property type="match status" value="1"/>
</dbReference>
<keyword evidence="6" id="KW-0067">ATP-binding</keyword>
<keyword evidence="5" id="KW-0547">Nucleotide-binding</keyword>
<sequence>MNEPLAERLRPKNLDDYISQTHLVGKNGALTKQIKQGLIPSMIFWGPPGIGKTTLANIIASESGRPFYTLSAISSGVKDVRDVIEKAKTSGGLFTTKNPILFIDEIHRFSKSQQDSLLQAVEKGWVTLIGATTENPSFEVIPALLSRCQVYILNSFSKNDLEALLRRAIEKDEAISKKKVKLKETEALLRLSGGDARKLLNIFELIVNSETSDNITITNEAVLQKVQNNTVRYDKTGEQHYDIISAFIKSIRGSDPNAAVYWLARMIEGGEEVKFIARRLLILASEDIGNANPTALIMANNTFQAVSTIGHPESRIILSQCTTYLACSPKSNASYDAINKAQQLVKTTGDLTVPLHIRNAPTKLMKELGYGEDYKYAHSYENNFAEQEFLPEEIKNTTFYNPGNNSREKVQRDFLKQRWKDKYKY</sequence>
<dbReference type="EMBL" id="VSFC01000052">
    <property type="protein sequence ID" value="TYA53268.1"/>
    <property type="molecule type" value="Genomic_DNA"/>
</dbReference>
<dbReference type="GO" id="GO:0008047">
    <property type="term" value="F:enzyme activator activity"/>
    <property type="evidence" value="ECO:0007669"/>
    <property type="project" value="TreeGrafter"/>
</dbReference>
<accession>A0A5D0G353</accession>
<keyword evidence="9" id="KW-1185">Reference proteome</keyword>
<dbReference type="Gene3D" id="1.10.3710.10">
    <property type="entry name" value="DNA polymerase III clamp loader subunits, C-terminal domain"/>
    <property type="match status" value="1"/>
</dbReference>
<dbReference type="GO" id="GO:0017116">
    <property type="term" value="F:single-stranded DNA helicase activity"/>
    <property type="evidence" value="ECO:0007669"/>
    <property type="project" value="TreeGrafter"/>
</dbReference>
<evidence type="ECO:0000256" key="5">
    <source>
        <dbReference type="ARBA" id="ARBA00022741"/>
    </source>
</evidence>
<dbReference type="PANTHER" id="PTHR13779:SF7">
    <property type="entry name" value="ATPASE WRNIP1"/>
    <property type="match status" value="1"/>
</dbReference>